<feature type="binding site" evidence="7">
    <location>
        <position position="445"/>
    </location>
    <ligand>
        <name>L-aspartate</name>
        <dbReference type="ChEBI" id="CHEBI:29991"/>
    </ligand>
</feature>
<dbReference type="GO" id="GO:0005524">
    <property type="term" value="F:ATP binding"/>
    <property type="evidence" value="ECO:0007669"/>
    <property type="project" value="UniProtKB-UniRule"/>
</dbReference>
<dbReference type="CDD" id="cd04317">
    <property type="entry name" value="EcAspRS_like_N"/>
    <property type="match status" value="1"/>
</dbReference>
<keyword evidence="7" id="KW-0963">Cytoplasm</keyword>
<protein>
    <recommendedName>
        <fullName evidence="7">Aspartate--tRNA ligase</fullName>
        <ecNumber evidence="7">6.1.1.12</ecNumber>
    </recommendedName>
    <alternativeName>
        <fullName evidence="7">Aspartyl-tRNA synthetase</fullName>
        <shortName evidence="7">AspRS</shortName>
    </alternativeName>
</protein>
<dbReference type="EMBL" id="SOQW01000004">
    <property type="protein sequence ID" value="TDX90733.1"/>
    <property type="molecule type" value="Genomic_DNA"/>
</dbReference>
<evidence type="ECO:0000313" key="11">
    <source>
        <dbReference type="Proteomes" id="UP000269375"/>
    </source>
</evidence>
<dbReference type="RefSeq" id="WP_123263438.1">
    <property type="nucleotide sequence ID" value="NZ_RJTX01000003.1"/>
</dbReference>
<dbReference type="PROSITE" id="PS50862">
    <property type="entry name" value="AA_TRNA_LIGASE_II"/>
    <property type="match status" value="1"/>
</dbReference>
<dbReference type="SUPFAM" id="SSF55261">
    <property type="entry name" value="GAD domain-like"/>
    <property type="match status" value="1"/>
</dbReference>
<feature type="binding site" evidence="7">
    <location>
        <position position="229"/>
    </location>
    <ligand>
        <name>ATP</name>
        <dbReference type="ChEBI" id="CHEBI:30616"/>
    </ligand>
</feature>
<comment type="similarity">
    <text evidence="1 7">Belongs to the class-II aminoacyl-tRNA synthetase family. Type 1 subfamily.</text>
</comment>
<dbReference type="PANTHER" id="PTHR22594:SF5">
    <property type="entry name" value="ASPARTATE--TRNA LIGASE, MITOCHONDRIAL"/>
    <property type="match status" value="1"/>
</dbReference>
<dbReference type="InterPro" id="IPR047090">
    <property type="entry name" value="AspRS_core"/>
</dbReference>
<dbReference type="InterPro" id="IPR004364">
    <property type="entry name" value="Aa-tRNA-synt_II"/>
</dbReference>
<comment type="function">
    <text evidence="7">Catalyzes the attachment of L-aspartate to tRNA(Asp) in a two-step reaction: L-aspartate is first activated by ATP to form Asp-AMP and then transferred to the acceptor end of tRNA(Asp).</text>
</comment>
<sequence length="584" mass="66655">MFRSHTNGELSLTNLNEEVTLSGWVQTIRDKGFMIWIDLRDRYGITQLVFDQERSSAQLMEEAKKLGREFVIQVTGKVIERVSKNPNIPTGEIEILVEKLTLLNDSQLPPFTIEDETDGGEELRMKYRYLDIRRNPVKDKLIFRHKMAQKVRNYLSDEGFIEVETPVLIKSTPEGARDFVVPSRMNPGQFYALPQSPQTFKQLLMVGGMDKYFQIVKCFRDEDLRADRQPEFTQIDCEMAFVEQEDVMNVFEGMTKTLLKDITGQEFGAFPRMTFADAMRKYGNDKPDIRFGMEFVELNELVKGKDFKIFDDAELVVGINVEGCAEYTRKQIDELVDWVKRPQIGASGMVWVKFQHDGMKTSSVNKFYNEDDLAKIIEKFGAKEGDLMLILSGNENKVRAQLSALRMELGNRLGLRKGNEFAPLWVVDFPLLEFDEESGRYHAMHHPFTSPKPEDIHLLETDPGKARANAYDMVLNGNEIGGGSIRIFDKDLQSKMFDLLGFSKEEAEAQFGFLMNAFKYGAPPHGGLAFGFDRLVAILDGNEVIRDYIAFPKNNSGRDVMIDAPSTIADEQLDELELQLNLKA</sequence>
<dbReference type="InterPro" id="IPR029351">
    <property type="entry name" value="GAD_dom"/>
</dbReference>
<feature type="binding site" evidence="7">
    <location>
        <position position="486"/>
    </location>
    <ligand>
        <name>L-aspartate</name>
        <dbReference type="ChEBI" id="CHEBI:29991"/>
    </ligand>
</feature>
<comment type="catalytic activity">
    <reaction evidence="7">
        <text>tRNA(Asp) + L-aspartate + ATP = L-aspartyl-tRNA(Asp) + AMP + diphosphate</text>
        <dbReference type="Rhea" id="RHEA:19649"/>
        <dbReference type="Rhea" id="RHEA-COMP:9660"/>
        <dbReference type="Rhea" id="RHEA-COMP:9678"/>
        <dbReference type="ChEBI" id="CHEBI:29991"/>
        <dbReference type="ChEBI" id="CHEBI:30616"/>
        <dbReference type="ChEBI" id="CHEBI:33019"/>
        <dbReference type="ChEBI" id="CHEBI:78442"/>
        <dbReference type="ChEBI" id="CHEBI:78516"/>
        <dbReference type="ChEBI" id="CHEBI:456215"/>
        <dbReference type="EC" id="6.1.1.12"/>
    </reaction>
</comment>
<dbReference type="AlphaFoldDB" id="A0A3N0VVE2"/>
<dbReference type="InterPro" id="IPR012340">
    <property type="entry name" value="NA-bd_OB-fold"/>
</dbReference>
<evidence type="ECO:0000256" key="6">
    <source>
        <dbReference type="ARBA" id="ARBA00023146"/>
    </source>
</evidence>
<evidence type="ECO:0000256" key="2">
    <source>
        <dbReference type="ARBA" id="ARBA00022598"/>
    </source>
</evidence>
<dbReference type="InterPro" id="IPR004115">
    <property type="entry name" value="GAD-like_sf"/>
</dbReference>
<keyword evidence="12" id="KW-1185">Reference proteome</keyword>
<dbReference type="GO" id="GO:0006422">
    <property type="term" value="P:aspartyl-tRNA aminoacylation"/>
    <property type="evidence" value="ECO:0007669"/>
    <property type="project" value="UniProtKB-UniRule"/>
</dbReference>
<dbReference type="EC" id="6.1.1.12" evidence="7"/>
<organism evidence="9 11">
    <name type="scientific">Chryseobacterium daecheongense</name>
    <dbReference type="NCBI Taxonomy" id="192389"/>
    <lineage>
        <taxon>Bacteria</taxon>
        <taxon>Pseudomonadati</taxon>
        <taxon>Bacteroidota</taxon>
        <taxon>Flavobacteriia</taxon>
        <taxon>Flavobacteriales</taxon>
        <taxon>Weeksellaceae</taxon>
        <taxon>Chryseobacterium group</taxon>
        <taxon>Chryseobacterium</taxon>
    </lineage>
</organism>
<dbReference type="SUPFAM" id="SSF50249">
    <property type="entry name" value="Nucleic acid-binding proteins"/>
    <property type="match status" value="1"/>
</dbReference>
<feature type="binding site" evidence="7">
    <location>
        <position position="479"/>
    </location>
    <ligand>
        <name>ATP</name>
        <dbReference type="ChEBI" id="CHEBI:30616"/>
    </ligand>
</feature>
<keyword evidence="3 7" id="KW-0547">Nucleotide-binding</keyword>
<dbReference type="EMBL" id="RJTX01000003">
    <property type="protein sequence ID" value="ROH96725.1"/>
    <property type="molecule type" value="Genomic_DNA"/>
</dbReference>
<comment type="subunit">
    <text evidence="7">Homodimer.</text>
</comment>
<dbReference type="InterPro" id="IPR004524">
    <property type="entry name" value="Asp-tRNA-ligase_1"/>
</dbReference>
<dbReference type="GO" id="GO:0003676">
    <property type="term" value="F:nucleic acid binding"/>
    <property type="evidence" value="ECO:0007669"/>
    <property type="project" value="InterPro"/>
</dbReference>
<keyword evidence="4 7" id="KW-0067">ATP-binding</keyword>
<evidence type="ECO:0000256" key="4">
    <source>
        <dbReference type="ARBA" id="ARBA00022840"/>
    </source>
</evidence>
<accession>A0A3N0VVE2</accession>
<dbReference type="PANTHER" id="PTHR22594">
    <property type="entry name" value="ASPARTYL/LYSYL-TRNA SYNTHETASE"/>
    <property type="match status" value="1"/>
</dbReference>
<dbReference type="Gene3D" id="3.30.930.10">
    <property type="entry name" value="Bira Bifunctional Protein, Domain 2"/>
    <property type="match status" value="1"/>
</dbReference>
<dbReference type="OrthoDB" id="9802326at2"/>
<evidence type="ECO:0000256" key="7">
    <source>
        <dbReference type="HAMAP-Rule" id="MF_00044"/>
    </source>
</evidence>
<comment type="subcellular location">
    <subcellularLocation>
        <location evidence="7">Cytoplasm</location>
    </subcellularLocation>
</comment>
<dbReference type="Gene3D" id="3.30.1360.30">
    <property type="entry name" value="GAD-like domain"/>
    <property type="match status" value="1"/>
</dbReference>
<dbReference type="InterPro" id="IPR047089">
    <property type="entry name" value="Asp-tRNA-ligase_1_N"/>
</dbReference>
<feature type="binding site" evidence="7">
    <location>
        <position position="174"/>
    </location>
    <ligand>
        <name>L-aspartate</name>
        <dbReference type="ChEBI" id="CHEBI:29991"/>
    </ligand>
</feature>
<evidence type="ECO:0000256" key="3">
    <source>
        <dbReference type="ARBA" id="ARBA00022741"/>
    </source>
</evidence>
<dbReference type="GO" id="GO:0005737">
    <property type="term" value="C:cytoplasm"/>
    <property type="evidence" value="ECO:0007669"/>
    <property type="project" value="UniProtKB-SubCell"/>
</dbReference>
<evidence type="ECO:0000313" key="10">
    <source>
        <dbReference type="EMBL" id="TDX90733.1"/>
    </source>
</evidence>
<dbReference type="GO" id="GO:0004815">
    <property type="term" value="F:aspartate-tRNA ligase activity"/>
    <property type="evidence" value="ECO:0007669"/>
    <property type="project" value="UniProtKB-UniRule"/>
</dbReference>
<dbReference type="InterPro" id="IPR002312">
    <property type="entry name" value="Asp/Asn-tRNA-synth_IIb"/>
</dbReference>
<evidence type="ECO:0000313" key="9">
    <source>
        <dbReference type="EMBL" id="ROH96725.1"/>
    </source>
</evidence>
<keyword evidence="2 7" id="KW-0436">Ligase</keyword>
<dbReference type="NCBIfam" id="TIGR00459">
    <property type="entry name" value="aspS_bact"/>
    <property type="match status" value="1"/>
</dbReference>
<keyword evidence="5 7" id="KW-0648">Protein biosynthesis</keyword>
<dbReference type="HAMAP" id="MF_00044">
    <property type="entry name" value="Asp_tRNA_synth_type1"/>
    <property type="match status" value="1"/>
</dbReference>
<dbReference type="CDD" id="cd00777">
    <property type="entry name" value="AspRS_core"/>
    <property type="match status" value="1"/>
</dbReference>
<comment type="caution">
    <text evidence="7">Lacks conserved residue(s) required for the propagation of feature annotation.</text>
</comment>
<evidence type="ECO:0000313" key="12">
    <source>
        <dbReference type="Proteomes" id="UP000295709"/>
    </source>
</evidence>
<reference evidence="9" key="1">
    <citation type="submission" date="2018-11" db="EMBL/GenBank/DDBJ databases">
        <title>Proposal to divide the Flavobacteriaceae and reorganize its genera based on Amino Acid Identity values calculated from whole genome sequences.</title>
        <authorList>
            <person name="Nicholson A.C."/>
            <person name="Gulvik C.A."/>
            <person name="Whitney A.M."/>
            <person name="Humrighouse B.W."/>
            <person name="Bell M."/>
            <person name="Holmes B."/>
            <person name="Steigerwalt A."/>
            <person name="Villarma A."/>
            <person name="Sheth M."/>
            <person name="Batra D."/>
            <person name="Pryor J."/>
            <person name="Bernardet J.-F."/>
            <person name="Hugo C."/>
            <person name="Kampfer P."/>
            <person name="Newman J."/>
            <person name="Mcquiston J.R."/>
        </authorList>
    </citation>
    <scope>NUCLEOTIDE SEQUENCE</scope>
    <source>
        <strain evidence="9">DSM 15235</strain>
    </source>
</reference>
<gene>
    <name evidence="7 9" type="primary">aspS</name>
    <name evidence="10" type="ORF">BCF50_3300</name>
    <name evidence="9" type="ORF">EGI05_12760</name>
</gene>
<dbReference type="Pfam" id="PF02938">
    <property type="entry name" value="GAD"/>
    <property type="match status" value="1"/>
</dbReference>
<dbReference type="NCBIfam" id="NF001750">
    <property type="entry name" value="PRK00476.1"/>
    <property type="match status" value="1"/>
</dbReference>
<name>A0A3N0VVE2_9FLAO</name>
<dbReference type="InterPro" id="IPR045864">
    <property type="entry name" value="aa-tRNA-synth_II/BPL/LPL"/>
</dbReference>
<comment type="caution">
    <text evidence="9">The sequence shown here is derived from an EMBL/GenBank/DDBJ whole genome shotgun (WGS) entry which is preliminary data.</text>
</comment>
<reference evidence="10 12" key="2">
    <citation type="submission" date="2019-03" db="EMBL/GenBank/DDBJ databases">
        <title>Genomic Encyclopedia of Archaeal and Bacterial Type Strains, Phase II (KMG-II): from individual species to whole genera.</title>
        <authorList>
            <person name="Goeker M."/>
        </authorList>
    </citation>
    <scope>NUCLEOTIDE SEQUENCE [LARGE SCALE GENOMIC DNA]</scope>
    <source>
        <strain evidence="10 12">DSM 15235</strain>
    </source>
</reference>
<dbReference type="InterPro" id="IPR006195">
    <property type="entry name" value="aa-tRNA-synth_II"/>
</dbReference>
<feature type="domain" description="Aminoacyl-transfer RNA synthetases class-II family profile" evidence="8">
    <location>
        <begin position="144"/>
        <end position="552"/>
    </location>
</feature>
<dbReference type="PRINTS" id="PR01042">
    <property type="entry name" value="TRNASYNTHASP"/>
</dbReference>
<dbReference type="Pfam" id="PF00152">
    <property type="entry name" value="tRNA-synt_2"/>
    <property type="match status" value="1"/>
</dbReference>
<dbReference type="SUPFAM" id="SSF55681">
    <property type="entry name" value="Class II aaRS and biotin synthetases"/>
    <property type="match status" value="1"/>
</dbReference>
<dbReference type="Proteomes" id="UP000269375">
    <property type="component" value="Unassembled WGS sequence"/>
</dbReference>
<keyword evidence="6 7" id="KW-0030">Aminoacyl-tRNA synthetase</keyword>
<feature type="binding site" evidence="7">
    <location>
        <begin position="220"/>
        <end position="222"/>
    </location>
    <ligand>
        <name>ATP</name>
        <dbReference type="ChEBI" id="CHEBI:30616"/>
    </ligand>
</feature>
<dbReference type="Proteomes" id="UP000295709">
    <property type="component" value="Unassembled WGS sequence"/>
</dbReference>
<evidence type="ECO:0000256" key="5">
    <source>
        <dbReference type="ARBA" id="ARBA00022917"/>
    </source>
</evidence>
<dbReference type="Pfam" id="PF01336">
    <property type="entry name" value="tRNA_anti-codon"/>
    <property type="match status" value="1"/>
</dbReference>
<evidence type="ECO:0000256" key="1">
    <source>
        <dbReference type="ARBA" id="ARBA00006303"/>
    </source>
</evidence>
<proteinExistence type="inferred from homology"/>
<feature type="binding site" evidence="7">
    <location>
        <position position="220"/>
    </location>
    <ligand>
        <name>L-aspartate</name>
        <dbReference type="ChEBI" id="CHEBI:29991"/>
    </ligand>
</feature>
<feature type="binding site" evidence="7">
    <location>
        <begin position="531"/>
        <end position="534"/>
    </location>
    <ligand>
        <name>ATP</name>
        <dbReference type="ChEBI" id="CHEBI:30616"/>
    </ligand>
</feature>
<dbReference type="InterPro" id="IPR004365">
    <property type="entry name" value="NA-bd_OB_tRNA"/>
</dbReference>
<evidence type="ECO:0000259" key="8">
    <source>
        <dbReference type="PROSITE" id="PS50862"/>
    </source>
</evidence>
<dbReference type="Gene3D" id="2.40.50.140">
    <property type="entry name" value="Nucleic acid-binding proteins"/>
    <property type="match status" value="1"/>
</dbReference>
<feature type="region of interest" description="Aspartate" evidence="7">
    <location>
        <begin position="198"/>
        <end position="201"/>
    </location>
</feature>